<sequence length="639" mass="71838">MSSFLRKLSFVLLLCAVVTGILGLQYRFREEMAKKDVALLMEYSDVEIMARQTGLDFDDMLDRLIEKGISAISFKDLTGADLRDGDSPFLWGTLRDILPQERLNGLSGKAALFVPLEYDDWFFRKYLHARFPGCKVYDAPGGRVYVLPGEPKEFLEVGVVPDPEAMKRLTRLDVPLVYRPSPTFGIASENVASSLDLLFASLWRLRGVLPQGTVVFGYPDTPAVVEVMRRYDALLLQPEFVRQIGGNTLSWQSFPNILPLHSVTTQEVITRNLSRPVLVERFARAARERSVRVLLLRPYDIASAPWINSFEEDLLSLKGLLQRDGFEIKFGEPYGSWQRNMWSVIAFLAANLLVFALLTSMAEERLKSKGFFLKAAAIIAALALGANYANFLARIMGAMLAAFGASVATVAALEDKKPFYGLLKGMALVLAVGLALSSFFGTPHYMLRLLTFSGVKATLALPPIFVLFYDMTKRRYPESPIDVLKRPPLWEELLLLLFLLAAATVLLIRSGNVSFVPKWEVALRDAFERYLVARPRNKEIFVGYPALWLALLIGVMKSKYSLTRFGHQIHLLLRMASSLAFASAVNSFCHFHTRIYFICWRVFNGLWVGSFFGLIAIGVFLLALRIKAFRRLFFGGEGI</sequence>
<dbReference type="Proteomes" id="UP000005273">
    <property type="component" value="Unassembled WGS sequence"/>
</dbReference>
<feature type="transmembrane region" description="Helical" evidence="1">
    <location>
        <begin position="341"/>
        <end position="359"/>
    </location>
</feature>
<dbReference type="STRING" id="592015.HMPREF1705_03145"/>
<comment type="caution">
    <text evidence="2">The sequence shown here is derived from an EMBL/GenBank/DDBJ whole genome shotgun (WGS) entry which is preliminary data.</text>
</comment>
<feature type="transmembrane region" description="Helical" evidence="1">
    <location>
        <begin position="540"/>
        <end position="560"/>
    </location>
</feature>
<organism evidence="2 3">
    <name type="scientific">Acetomicrobium hydrogeniformans ATCC BAA-1850</name>
    <dbReference type="NCBI Taxonomy" id="592015"/>
    <lineage>
        <taxon>Bacteria</taxon>
        <taxon>Thermotogati</taxon>
        <taxon>Synergistota</taxon>
        <taxon>Synergistia</taxon>
        <taxon>Synergistales</taxon>
        <taxon>Acetomicrobiaceae</taxon>
        <taxon>Acetomicrobium</taxon>
    </lineage>
</organism>
<dbReference type="EMBL" id="ACJX03000001">
    <property type="protein sequence ID" value="KRT35888.1"/>
    <property type="molecule type" value="Genomic_DNA"/>
</dbReference>
<dbReference type="Pfam" id="PF18949">
    <property type="entry name" value="DUF5693"/>
    <property type="match status" value="1"/>
</dbReference>
<evidence type="ECO:0008006" key="4">
    <source>
        <dbReference type="Google" id="ProtNLM"/>
    </source>
</evidence>
<reference evidence="3" key="1">
    <citation type="submission" date="2012-09" db="EMBL/GenBank/DDBJ databases">
        <authorList>
            <person name="Weinstock G."/>
            <person name="Sodergren E."/>
            <person name="Clifton S."/>
            <person name="Fulton L."/>
            <person name="Fulton B."/>
            <person name="Courtney L."/>
            <person name="Fronick C."/>
            <person name="Harrison M."/>
            <person name="Strong C."/>
            <person name="Farmer C."/>
            <person name="Delehaunty K."/>
            <person name="Markovic C."/>
            <person name="Hall O."/>
            <person name="Minx P."/>
            <person name="Tomlinson C."/>
            <person name="Mitreva M."/>
            <person name="Nelson J."/>
            <person name="Hou S."/>
            <person name="Wollam A."/>
            <person name="Pepin K.H."/>
            <person name="Johnson M."/>
            <person name="Bhonagiri V."/>
            <person name="Nash W.E."/>
            <person name="Suruliraj S."/>
            <person name="Warren W."/>
            <person name="Chinwalla A."/>
            <person name="Mardis E.R."/>
            <person name="Wilson R.K."/>
        </authorList>
    </citation>
    <scope>NUCLEOTIDE SEQUENCE [LARGE SCALE GENOMIC DNA]</scope>
    <source>
        <strain evidence="3">OS1</strain>
    </source>
</reference>
<feature type="transmembrane region" description="Helical" evidence="1">
    <location>
        <begin position="572"/>
        <end position="593"/>
    </location>
</feature>
<feature type="transmembrane region" description="Helical" evidence="1">
    <location>
        <begin position="371"/>
        <end position="389"/>
    </location>
</feature>
<name>A0A0T5XBX3_9BACT</name>
<dbReference type="OrthoDB" id="3805529at2"/>
<keyword evidence="3" id="KW-1185">Reference proteome</keyword>
<protein>
    <recommendedName>
        <fullName evidence="4">Tat pathway signal sequence domain protein</fullName>
    </recommendedName>
</protein>
<accession>A0A0T5XBX3</accession>
<feature type="transmembrane region" description="Helical" evidence="1">
    <location>
        <begin position="489"/>
        <end position="508"/>
    </location>
</feature>
<feature type="transmembrane region" description="Helical" evidence="1">
    <location>
        <begin position="605"/>
        <end position="624"/>
    </location>
</feature>
<keyword evidence="1" id="KW-1133">Transmembrane helix</keyword>
<evidence type="ECO:0000313" key="2">
    <source>
        <dbReference type="EMBL" id="KRT35888.1"/>
    </source>
</evidence>
<proteinExistence type="predicted"/>
<feature type="transmembrane region" description="Helical" evidence="1">
    <location>
        <begin position="446"/>
        <end position="469"/>
    </location>
</feature>
<keyword evidence="1" id="KW-0472">Membrane</keyword>
<gene>
    <name evidence="2" type="ORF">HMPREF1705_03145</name>
</gene>
<evidence type="ECO:0000256" key="1">
    <source>
        <dbReference type="SAM" id="Phobius"/>
    </source>
</evidence>
<dbReference type="AlphaFoldDB" id="A0A0T5XBX3"/>
<dbReference type="InterPro" id="IPR043748">
    <property type="entry name" value="DUF5693"/>
</dbReference>
<dbReference type="RefSeq" id="WP_009201412.1">
    <property type="nucleotide sequence ID" value="NZ_ACJX03000001.1"/>
</dbReference>
<evidence type="ECO:0000313" key="3">
    <source>
        <dbReference type="Proteomes" id="UP000005273"/>
    </source>
</evidence>
<feature type="transmembrane region" description="Helical" evidence="1">
    <location>
        <begin position="395"/>
        <end position="413"/>
    </location>
</feature>
<feature type="transmembrane region" description="Helical" evidence="1">
    <location>
        <begin position="420"/>
        <end position="440"/>
    </location>
</feature>
<dbReference type="eggNOG" id="ENOG502Z8QQ">
    <property type="taxonomic scope" value="Bacteria"/>
</dbReference>
<keyword evidence="1" id="KW-0812">Transmembrane</keyword>